<proteinExistence type="inferred from homology"/>
<feature type="binding site" evidence="14">
    <location>
        <position position="120"/>
    </location>
    <ligand>
        <name>ATP</name>
        <dbReference type="ChEBI" id="CHEBI:30616"/>
    </ligand>
</feature>
<dbReference type="GO" id="GO:0008033">
    <property type="term" value="P:tRNA processing"/>
    <property type="evidence" value="ECO:0007669"/>
    <property type="project" value="UniProtKB-KW"/>
</dbReference>
<dbReference type="AlphaFoldDB" id="A0A1G6MCF3"/>
<dbReference type="Pfam" id="PF03481">
    <property type="entry name" value="Sua5_C"/>
    <property type="match status" value="1"/>
</dbReference>
<feature type="binding site" evidence="14">
    <location>
        <position position="38"/>
    </location>
    <ligand>
        <name>L-threonine</name>
        <dbReference type="ChEBI" id="CHEBI:57926"/>
    </ligand>
</feature>
<feature type="binding site" evidence="14">
    <location>
        <position position="198"/>
    </location>
    <ligand>
        <name>ATP</name>
        <dbReference type="ChEBI" id="CHEBI:30616"/>
    </ligand>
</feature>
<evidence type="ECO:0000256" key="14">
    <source>
        <dbReference type="PIRSR" id="PIRSR004930-1"/>
    </source>
</evidence>
<sequence>METKRWNMDGDAAGDPPALLEAAAVLQAGGLVAFPTETVYGLGADATSPEAVASIFRAKGRPADNPLIVHVADEAPLQKWVGDLPEKGKCLARRFWPGPLTLILPHRGNLAPQVTAGLPTVGIRIPSHPVALALLQACRIPIAAPSANRSGKPSPTRADHVWHDLQGRIDGLVDGGATGVGVESTVVDVTQDPPVLLRPGGITADMLREIVGEIQIDPGLERDVEAPLSPGMKYRHYAPQGKMWVIVGSGDELVFHVQSWADRGAQEGKRVGILTTEEHADRYQAGRVEVCGRRSEPETVARGLYHALRTFDDWGAEWIVAEGFPPEGMYFSVMNRMRKAAEGRVLNIGE</sequence>
<evidence type="ECO:0000256" key="1">
    <source>
        <dbReference type="ARBA" id="ARBA00004496"/>
    </source>
</evidence>
<protein>
    <recommendedName>
        <fullName evidence="4 13">Threonylcarbamoyl-AMP synthase</fullName>
        <shortName evidence="13">TC-AMP synthase</shortName>
        <ecNumber evidence="3 13">2.7.7.87</ecNumber>
    </recommendedName>
    <alternativeName>
        <fullName evidence="11 13">L-threonylcarbamoyladenylate synthase</fullName>
    </alternativeName>
</protein>
<dbReference type="FunFam" id="3.90.870.10:FF:000008">
    <property type="entry name" value="Threonylcarbamoyl-AMP synthase"/>
    <property type="match status" value="1"/>
</dbReference>
<dbReference type="Gene3D" id="3.90.870.10">
    <property type="entry name" value="DHBP synthase"/>
    <property type="match status" value="1"/>
</dbReference>
<comment type="function">
    <text evidence="13">Required for the formation of a threonylcarbamoyl group on adenosine at position 37 (t(6)A37) in tRNAs that read codons beginning with adenine.</text>
</comment>
<dbReference type="GO" id="GO:0000049">
    <property type="term" value="F:tRNA binding"/>
    <property type="evidence" value="ECO:0007669"/>
    <property type="project" value="TreeGrafter"/>
</dbReference>
<dbReference type="InterPro" id="IPR017945">
    <property type="entry name" value="DHBP_synth_RibB-like_a/b_dom"/>
</dbReference>
<dbReference type="InterPro" id="IPR005145">
    <property type="entry name" value="Sua5_C"/>
</dbReference>
<evidence type="ECO:0000313" key="16">
    <source>
        <dbReference type="EMBL" id="SDC52625.1"/>
    </source>
</evidence>
<dbReference type="InterPro" id="IPR050156">
    <property type="entry name" value="TC-AMP_synthase_SUA5"/>
</dbReference>
<feature type="binding site" evidence="14">
    <location>
        <position position="144"/>
    </location>
    <ligand>
        <name>ATP</name>
        <dbReference type="ChEBI" id="CHEBI:30616"/>
    </ligand>
</feature>
<feature type="domain" description="YrdC-like" evidence="15">
    <location>
        <begin position="16"/>
        <end position="202"/>
    </location>
</feature>
<dbReference type="InterPro" id="IPR010923">
    <property type="entry name" value="T(6)A37_SUA5"/>
</dbReference>
<dbReference type="PANTHER" id="PTHR17490">
    <property type="entry name" value="SUA5"/>
    <property type="match status" value="1"/>
</dbReference>
<keyword evidence="9 13" id="KW-0547">Nucleotide-binding</keyword>
<comment type="subcellular location">
    <subcellularLocation>
        <location evidence="1 13">Cytoplasm</location>
    </subcellularLocation>
</comment>
<dbReference type="PROSITE" id="PS51163">
    <property type="entry name" value="YRDC"/>
    <property type="match status" value="1"/>
</dbReference>
<dbReference type="InterPro" id="IPR006070">
    <property type="entry name" value="Sua5-like_dom"/>
</dbReference>
<evidence type="ECO:0000256" key="4">
    <source>
        <dbReference type="ARBA" id="ARBA00015492"/>
    </source>
</evidence>
<dbReference type="GO" id="GO:0006450">
    <property type="term" value="P:regulation of translational fidelity"/>
    <property type="evidence" value="ECO:0007669"/>
    <property type="project" value="TreeGrafter"/>
</dbReference>
<dbReference type="GO" id="GO:0003725">
    <property type="term" value="F:double-stranded RNA binding"/>
    <property type="evidence" value="ECO:0007669"/>
    <property type="project" value="UniProtKB-UniRule"/>
</dbReference>
<evidence type="ECO:0000256" key="5">
    <source>
        <dbReference type="ARBA" id="ARBA00022490"/>
    </source>
</evidence>
<evidence type="ECO:0000256" key="2">
    <source>
        <dbReference type="ARBA" id="ARBA00007663"/>
    </source>
</evidence>
<feature type="binding site" evidence="14">
    <location>
        <position position="184"/>
    </location>
    <ligand>
        <name>L-threonine</name>
        <dbReference type="ChEBI" id="CHEBI:57926"/>
    </ligand>
</feature>
<dbReference type="InterPro" id="IPR038385">
    <property type="entry name" value="Sua5/YwlC_C"/>
</dbReference>
<name>A0A1G6MCF3_9BACL</name>
<dbReference type="EC" id="2.7.7.87" evidence="3 13"/>
<keyword evidence="6 13" id="KW-0808">Transferase</keyword>
<feature type="binding site" evidence="14">
    <location>
        <position position="237"/>
    </location>
    <ligand>
        <name>ATP</name>
        <dbReference type="ChEBI" id="CHEBI:30616"/>
    </ligand>
</feature>
<dbReference type="GO" id="GO:0061710">
    <property type="term" value="F:L-threonylcarbamoyladenylate synthase"/>
    <property type="evidence" value="ECO:0007669"/>
    <property type="project" value="UniProtKB-EC"/>
</dbReference>
<feature type="binding site" evidence="14">
    <location>
        <position position="61"/>
    </location>
    <ligand>
        <name>ATP</name>
        <dbReference type="ChEBI" id="CHEBI:30616"/>
    </ligand>
</feature>
<evidence type="ECO:0000256" key="9">
    <source>
        <dbReference type="ARBA" id="ARBA00022741"/>
    </source>
</evidence>
<feature type="binding site" evidence="14">
    <location>
        <position position="65"/>
    </location>
    <ligand>
        <name>ATP</name>
        <dbReference type="ChEBI" id="CHEBI:30616"/>
    </ligand>
</feature>
<dbReference type="Gene3D" id="3.40.50.11030">
    <property type="entry name" value="Threonylcarbamoyl-AMP synthase, C-terminal domain"/>
    <property type="match status" value="1"/>
</dbReference>
<keyword evidence="8 13" id="KW-0548">Nucleotidyltransferase</keyword>
<dbReference type="PANTHER" id="PTHR17490:SF16">
    <property type="entry name" value="THREONYLCARBAMOYL-AMP SYNTHASE"/>
    <property type="match status" value="1"/>
</dbReference>
<evidence type="ECO:0000256" key="11">
    <source>
        <dbReference type="ARBA" id="ARBA00029774"/>
    </source>
</evidence>
<gene>
    <name evidence="16" type="ORF">SAMN04488112_10989</name>
</gene>
<evidence type="ECO:0000313" key="17">
    <source>
        <dbReference type="Proteomes" id="UP000199387"/>
    </source>
</evidence>
<dbReference type="OrthoDB" id="9814580at2"/>
<evidence type="ECO:0000256" key="3">
    <source>
        <dbReference type="ARBA" id="ARBA00012584"/>
    </source>
</evidence>
<evidence type="ECO:0000259" key="15">
    <source>
        <dbReference type="PROSITE" id="PS51163"/>
    </source>
</evidence>
<dbReference type="RefSeq" id="WP_091569622.1">
    <property type="nucleotide sequence ID" value="NZ_FMZA01000009.1"/>
</dbReference>
<evidence type="ECO:0000256" key="7">
    <source>
        <dbReference type="ARBA" id="ARBA00022694"/>
    </source>
</evidence>
<dbReference type="NCBIfam" id="TIGR00057">
    <property type="entry name" value="L-threonylcarbamoyladenylate synthase"/>
    <property type="match status" value="1"/>
</dbReference>
<comment type="catalytic activity">
    <reaction evidence="12 13">
        <text>L-threonine + hydrogencarbonate + ATP = L-threonylcarbamoyladenylate + diphosphate + H2O</text>
        <dbReference type="Rhea" id="RHEA:36407"/>
        <dbReference type="ChEBI" id="CHEBI:15377"/>
        <dbReference type="ChEBI" id="CHEBI:17544"/>
        <dbReference type="ChEBI" id="CHEBI:30616"/>
        <dbReference type="ChEBI" id="CHEBI:33019"/>
        <dbReference type="ChEBI" id="CHEBI:57926"/>
        <dbReference type="ChEBI" id="CHEBI:73682"/>
        <dbReference type="EC" id="2.7.7.87"/>
    </reaction>
</comment>
<feature type="binding site" evidence="14">
    <location>
        <position position="146"/>
    </location>
    <ligand>
        <name>ATP</name>
        <dbReference type="ChEBI" id="CHEBI:30616"/>
    </ligand>
</feature>
<feature type="binding site" evidence="14">
    <location>
        <position position="70"/>
    </location>
    <ligand>
        <name>L-threonine</name>
        <dbReference type="ChEBI" id="CHEBI:57926"/>
    </ligand>
</feature>
<dbReference type="Pfam" id="PF01300">
    <property type="entry name" value="Sua5_yciO_yrdC"/>
    <property type="match status" value="1"/>
</dbReference>
<accession>A0A1G6MCF3</accession>
<keyword evidence="10 13" id="KW-0067">ATP-binding</keyword>
<evidence type="ECO:0000256" key="13">
    <source>
        <dbReference type="PIRNR" id="PIRNR004930"/>
    </source>
</evidence>
<keyword evidence="17" id="KW-1185">Reference proteome</keyword>
<evidence type="ECO:0000256" key="10">
    <source>
        <dbReference type="ARBA" id="ARBA00022840"/>
    </source>
</evidence>
<evidence type="ECO:0000256" key="8">
    <source>
        <dbReference type="ARBA" id="ARBA00022695"/>
    </source>
</evidence>
<dbReference type="STRING" id="1236220.SAMN04488112_10989"/>
<keyword evidence="5 13" id="KW-0963">Cytoplasm</keyword>
<dbReference type="GO" id="GO:0005524">
    <property type="term" value="F:ATP binding"/>
    <property type="evidence" value="ECO:0007669"/>
    <property type="project" value="UniProtKB-UniRule"/>
</dbReference>
<evidence type="ECO:0000256" key="6">
    <source>
        <dbReference type="ARBA" id="ARBA00022679"/>
    </source>
</evidence>
<reference evidence="16 17" key="1">
    <citation type="submission" date="2016-10" db="EMBL/GenBank/DDBJ databases">
        <authorList>
            <person name="de Groot N.N."/>
        </authorList>
    </citation>
    <scope>NUCLEOTIDE SEQUENCE [LARGE SCALE GENOMIC DNA]</scope>
    <source>
        <strain evidence="16 17">DSM 45514</strain>
    </source>
</reference>
<dbReference type="GO" id="GO:0005737">
    <property type="term" value="C:cytoplasm"/>
    <property type="evidence" value="ECO:0007669"/>
    <property type="project" value="UniProtKB-SubCell"/>
</dbReference>
<keyword evidence="7 13" id="KW-0819">tRNA processing</keyword>
<dbReference type="Proteomes" id="UP000199387">
    <property type="component" value="Unassembled WGS sequence"/>
</dbReference>
<dbReference type="SUPFAM" id="SSF55821">
    <property type="entry name" value="YrdC/RibB"/>
    <property type="match status" value="1"/>
</dbReference>
<feature type="binding site" evidence="14">
    <location>
        <position position="124"/>
    </location>
    <ligand>
        <name>L-threonine</name>
        <dbReference type="ChEBI" id="CHEBI:57926"/>
    </ligand>
</feature>
<feature type="binding site" evidence="14">
    <location>
        <position position="154"/>
    </location>
    <ligand>
        <name>ATP</name>
        <dbReference type="ChEBI" id="CHEBI:30616"/>
    </ligand>
</feature>
<evidence type="ECO:0000256" key="12">
    <source>
        <dbReference type="ARBA" id="ARBA00048366"/>
    </source>
</evidence>
<dbReference type="PIRSF" id="PIRSF004930">
    <property type="entry name" value="Tln_factor_SUA5"/>
    <property type="match status" value="1"/>
</dbReference>
<dbReference type="EMBL" id="FMZA01000009">
    <property type="protein sequence ID" value="SDC52625.1"/>
    <property type="molecule type" value="Genomic_DNA"/>
</dbReference>
<comment type="similarity">
    <text evidence="2 13">Belongs to the SUA5 family.</text>
</comment>
<organism evidence="16 17">
    <name type="scientific">Melghirimyces thermohalophilus</name>
    <dbReference type="NCBI Taxonomy" id="1236220"/>
    <lineage>
        <taxon>Bacteria</taxon>
        <taxon>Bacillati</taxon>
        <taxon>Bacillota</taxon>
        <taxon>Bacilli</taxon>
        <taxon>Bacillales</taxon>
        <taxon>Thermoactinomycetaceae</taxon>
        <taxon>Melghirimyces</taxon>
    </lineage>
</organism>